<gene>
    <name evidence="2" type="ORF">FKW77_008733</name>
</gene>
<evidence type="ECO:0000256" key="1">
    <source>
        <dbReference type="SAM" id="MobiDB-lite"/>
    </source>
</evidence>
<proteinExistence type="predicted"/>
<sequence>MPKIATQYNEAFALKTECSMHYKTSSVARNTPHADRRLPKGAPQINNGPKARLDVERALSPSKMPDSMGRENGL</sequence>
<dbReference type="Proteomes" id="UP000316270">
    <property type="component" value="Chromosome 10"/>
</dbReference>
<dbReference type="EMBL" id="CP042194">
    <property type="protein sequence ID" value="QDS74000.1"/>
    <property type="molecule type" value="Genomic_DNA"/>
</dbReference>
<reference evidence="2 3" key="1">
    <citation type="submission" date="2019-07" db="EMBL/GenBank/DDBJ databases">
        <title>Finished genome of Venturia effusa.</title>
        <authorList>
            <person name="Young C.A."/>
            <person name="Cox M.P."/>
            <person name="Ganley A.R.D."/>
            <person name="David W.J."/>
        </authorList>
    </citation>
    <scope>NUCLEOTIDE SEQUENCE [LARGE SCALE GENOMIC DNA]</scope>
    <source>
        <strain evidence="3">albino</strain>
    </source>
</reference>
<feature type="region of interest" description="Disordered" evidence="1">
    <location>
        <begin position="25"/>
        <end position="74"/>
    </location>
</feature>
<accession>A0A517LEE2</accession>
<organism evidence="2 3">
    <name type="scientific">Venturia effusa</name>
    <dbReference type="NCBI Taxonomy" id="50376"/>
    <lineage>
        <taxon>Eukaryota</taxon>
        <taxon>Fungi</taxon>
        <taxon>Dikarya</taxon>
        <taxon>Ascomycota</taxon>
        <taxon>Pezizomycotina</taxon>
        <taxon>Dothideomycetes</taxon>
        <taxon>Pleosporomycetidae</taxon>
        <taxon>Venturiales</taxon>
        <taxon>Venturiaceae</taxon>
        <taxon>Venturia</taxon>
    </lineage>
</organism>
<keyword evidence="3" id="KW-1185">Reference proteome</keyword>
<protein>
    <submittedName>
        <fullName evidence="2">Uncharacterized protein</fullName>
    </submittedName>
</protein>
<name>A0A517LEE2_9PEZI</name>
<evidence type="ECO:0000313" key="3">
    <source>
        <dbReference type="Proteomes" id="UP000316270"/>
    </source>
</evidence>
<dbReference type="AlphaFoldDB" id="A0A517LEE2"/>
<evidence type="ECO:0000313" key="2">
    <source>
        <dbReference type="EMBL" id="QDS74000.1"/>
    </source>
</evidence>